<feature type="non-terminal residue" evidence="12">
    <location>
        <position position="1"/>
    </location>
</feature>
<keyword evidence="6 8" id="KW-0472">Membrane</keyword>
<evidence type="ECO:0000259" key="10">
    <source>
        <dbReference type="Pfam" id="PF00593"/>
    </source>
</evidence>
<sequence length="961" mass="107829">QGSVITIRYLGYVSKEITVTDAKPLTITLKEDVQKINEVVVIGYGTRQRKSVVGAIDRIDSNILEDRPVGNVMQALQGAAANLTIQQRSMNPNDNSMNINIRGISTMNNNDPLVVIDGLITELGSLNKLNPEDIENISVLKDAGSAAIYGSRSSNGVILVTTKKGEADRPVVRFSSMVGYENPDVLYSPVKGYENAMLKNQALMNVGNSPIFTPEQIHDLRDNDNGYWFLDDILHSALQQTYNVSVSGGNRASTYMVSAGYYNQESNFVGNYGMERYNFRTNLVNQYGRFKLTTLMAYNRTMNHAPNASTGNLIVDGGRIPPYYYYKMKTDNGHYLINDVLSEFTPLALLESGGYQKKDEDNFLGSMNVELELAKGLTAKGVVGLDLNANHRFIRSLEVPFYSSETAETPISYTNTNRNTEDYNEKKYILNTQFMLDYNRTFNSLHEVTGLIGLSNESYTRQANELKRKFTDPDLGIFVTGSETDDGGSYNTPAQNQRWSIYSVFGRASYAYASKYYGEFSFRYDGSSKFSQDFRWGFFPSLSAGWRLSEESFMESYRQRVGDLKFRGSYGVLGNQNVGDYAYITTYQSYPNTYGFNNKAVSGTGFNFGNRELQWEQSANMNIGFDASFLNNKWFLSLDYFNKTTTGILLQPVVAGAFGGNVANENAGKMSNSGWEVTVSYRAVTGDFQHNLSLNLADSKNKVVDFNGEERIDQNDQLYKLIREGVAFGSYYGYKTDELFQNYDDISNNALPLGASVEPGDVKYVDYYKDGVIDDKDRQVLGNAFPRYTFGFNYTLGWKGFDLNIFAQGVGKRDMYLRGELIEPFHSNYSYVIYKHQLDYWTPVNTDAKWPRLTAPNSPSNTNNYQRAGSDIYLLNAAYLRLKNIQLGYTLPKTVSTKFGVQKLHVNVNAQNLFTLANISFIDPESTEFGNSMGGTGGIGANSGRNYPTLVYYGFGINLEF</sequence>
<evidence type="ECO:0000256" key="9">
    <source>
        <dbReference type="RuleBase" id="RU003357"/>
    </source>
</evidence>
<accession>A0A5M8NU85</accession>
<proteinExistence type="inferred from homology"/>
<dbReference type="NCBIfam" id="TIGR04057">
    <property type="entry name" value="SusC_RagA_signa"/>
    <property type="match status" value="1"/>
</dbReference>
<evidence type="ECO:0000256" key="7">
    <source>
        <dbReference type="ARBA" id="ARBA00023237"/>
    </source>
</evidence>
<evidence type="ECO:0000256" key="8">
    <source>
        <dbReference type="PROSITE-ProRule" id="PRU01360"/>
    </source>
</evidence>
<gene>
    <name evidence="12" type="ORF">EZS26_003394</name>
</gene>
<dbReference type="NCBIfam" id="TIGR04056">
    <property type="entry name" value="OMP_RagA_SusC"/>
    <property type="match status" value="1"/>
</dbReference>
<protein>
    <submittedName>
        <fullName evidence="12">TonB-dependent receptor SusC</fullName>
    </submittedName>
</protein>
<dbReference type="InterPro" id="IPR023997">
    <property type="entry name" value="TonB-dep_OMP_SusC/RagA_CS"/>
</dbReference>
<dbReference type="SUPFAM" id="SSF56935">
    <property type="entry name" value="Porins"/>
    <property type="match status" value="1"/>
</dbReference>
<evidence type="ECO:0000256" key="2">
    <source>
        <dbReference type="ARBA" id="ARBA00022448"/>
    </source>
</evidence>
<comment type="similarity">
    <text evidence="8 9">Belongs to the TonB-dependent receptor family.</text>
</comment>
<dbReference type="EMBL" id="SNRX01000078">
    <property type="protein sequence ID" value="KAA6300466.1"/>
    <property type="molecule type" value="Genomic_DNA"/>
</dbReference>
<comment type="caution">
    <text evidence="12">The sequence shown here is derived from an EMBL/GenBank/DDBJ whole genome shotgun (WGS) entry which is preliminary data.</text>
</comment>
<keyword evidence="5 9" id="KW-0798">TonB box</keyword>
<dbReference type="GO" id="GO:0009279">
    <property type="term" value="C:cell outer membrane"/>
    <property type="evidence" value="ECO:0007669"/>
    <property type="project" value="UniProtKB-SubCell"/>
</dbReference>
<dbReference type="InterPro" id="IPR037066">
    <property type="entry name" value="Plug_dom_sf"/>
</dbReference>
<dbReference type="InterPro" id="IPR036942">
    <property type="entry name" value="Beta-barrel_TonB_sf"/>
</dbReference>
<organism evidence="12 13">
    <name type="scientific">Candidatus Ordinivivax streblomastigis</name>
    <dbReference type="NCBI Taxonomy" id="2540710"/>
    <lineage>
        <taxon>Bacteria</taxon>
        <taxon>Pseudomonadati</taxon>
        <taxon>Bacteroidota</taxon>
        <taxon>Bacteroidia</taxon>
        <taxon>Bacteroidales</taxon>
        <taxon>Candidatus Ordinivivax</taxon>
    </lineage>
</organism>
<evidence type="ECO:0000256" key="6">
    <source>
        <dbReference type="ARBA" id="ARBA00023136"/>
    </source>
</evidence>
<evidence type="ECO:0000256" key="5">
    <source>
        <dbReference type="ARBA" id="ARBA00023077"/>
    </source>
</evidence>
<dbReference type="InterPro" id="IPR039426">
    <property type="entry name" value="TonB-dep_rcpt-like"/>
</dbReference>
<dbReference type="AlphaFoldDB" id="A0A5M8NU85"/>
<evidence type="ECO:0000313" key="12">
    <source>
        <dbReference type="EMBL" id="KAA6300466.1"/>
    </source>
</evidence>
<reference evidence="12 13" key="1">
    <citation type="submission" date="2019-03" db="EMBL/GenBank/DDBJ databases">
        <title>Single cell metagenomics reveals metabolic interactions within the superorganism composed of flagellate Streblomastix strix and complex community of Bacteroidetes bacteria on its surface.</title>
        <authorList>
            <person name="Treitli S.C."/>
            <person name="Kolisko M."/>
            <person name="Husnik F."/>
            <person name="Keeling P."/>
            <person name="Hampl V."/>
        </authorList>
    </citation>
    <scope>NUCLEOTIDE SEQUENCE [LARGE SCALE GENOMIC DNA]</scope>
    <source>
        <strain evidence="12">St1</strain>
    </source>
</reference>
<evidence type="ECO:0000256" key="3">
    <source>
        <dbReference type="ARBA" id="ARBA00022452"/>
    </source>
</evidence>
<keyword evidence="4 8" id="KW-0812">Transmembrane</keyword>
<dbReference type="InterPro" id="IPR012910">
    <property type="entry name" value="Plug_dom"/>
</dbReference>
<name>A0A5M8NU85_9BACT</name>
<feature type="domain" description="TonB-dependent receptor-like beta-barrel" evidence="10">
    <location>
        <begin position="385"/>
        <end position="913"/>
    </location>
</feature>
<dbReference type="Proteomes" id="UP000324575">
    <property type="component" value="Unassembled WGS sequence"/>
</dbReference>
<keyword evidence="2 8" id="KW-0813">Transport</keyword>
<dbReference type="InterPro" id="IPR023996">
    <property type="entry name" value="TonB-dep_OMP_SusC/RagA"/>
</dbReference>
<dbReference type="Pfam" id="PF07715">
    <property type="entry name" value="Plug"/>
    <property type="match status" value="1"/>
</dbReference>
<comment type="subcellular location">
    <subcellularLocation>
        <location evidence="1 8">Cell outer membrane</location>
        <topology evidence="1 8">Multi-pass membrane protein</topology>
    </subcellularLocation>
</comment>
<dbReference type="Pfam" id="PF00593">
    <property type="entry name" value="TonB_dep_Rec_b-barrel"/>
    <property type="match status" value="1"/>
</dbReference>
<evidence type="ECO:0000313" key="13">
    <source>
        <dbReference type="Proteomes" id="UP000324575"/>
    </source>
</evidence>
<feature type="domain" description="TonB-dependent receptor plug" evidence="11">
    <location>
        <begin position="50"/>
        <end position="157"/>
    </location>
</feature>
<dbReference type="PROSITE" id="PS52016">
    <property type="entry name" value="TONB_DEPENDENT_REC_3"/>
    <property type="match status" value="1"/>
</dbReference>
<evidence type="ECO:0000256" key="1">
    <source>
        <dbReference type="ARBA" id="ARBA00004571"/>
    </source>
</evidence>
<keyword evidence="7 8" id="KW-0998">Cell outer membrane</keyword>
<evidence type="ECO:0000256" key="4">
    <source>
        <dbReference type="ARBA" id="ARBA00022692"/>
    </source>
</evidence>
<keyword evidence="12" id="KW-0675">Receptor</keyword>
<evidence type="ECO:0000259" key="11">
    <source>
        <dbReference type="Pfam" id="PF07715"/>
    </source>
</evidence>
<dbReference type="Gene3D" id="2.40.170.20">
    <property type="entry name" value="TonB-dependent receptor, beta-barrel domain"/>
    <property type="match status" value="1"/>
</dbReference>
<dbReference type="InterPro" id="IPR000531">
    <property type="entry name" value="Beta-barrel_TonB"/>
</dbReference>
<keyword evidence="3 8" id="KW-1134">Transmembrane beta strand</keyword>
<dbReference type="Gene3D" id="2.170.130.10">
    <property type="entry name" value="TonB-dependent receptor, plug domain"/>
    <property type="match status" value="1"/>
</dbReference>